<feature type="compositionally biased region" description="Basic residues" evidence="1">
    <location>
        <begin position="51"/>
        <end position="61"/>
    </location>
</feature>
<dbReference type="EMBL" id="CM000832">
    <property type="protein sequence ID" value="EET08057.1"/>
    <property type="molecule type" value="Genomic_DNA"/>
</dbReference>
<evidence type="ECO:0000313" key="2">
    <source>
        <dbReference type="EMBL" id="EET08057.1"/>
    </source>
</evidence>
<reference evidence="2" key="1">
    <citation type="submission" date="2009-05" db="EMBL/GenBank/DDBJ databases">
        <authorList>
            <person name="Harkins D.M."/>
            <person name="DeShazer D."/>
            <person name="Woods D.E."/>
            <person name="Brinkac L.M."/>
            <person name="Brown K.A."/>
            <person name="Hung G.C."/>
            <person name="Tuanyok A."/>
            <person name="Zhang B."/>
            <person name="Nierman W.C."/>
        </authorList>
    </citation>
    <scope>NUCLEOTIDE SEQUENCE [LARGE SCALE GENOMIC DNA]</scope>
    <source>
        <strain evidence="2">1710a</strain>
    </source>
</reference>
<accession>A0A0E1WEQ1</accession>
<gene>
    <name evidence="2" type="ORF">BURPS1710A_0649</name>
</gene>
<evidence type="ECO:0000256" key="1">
    <source>
        <dbReference type="SAM" id="MobiDB-lite"/>
    </source>
</evidence>
<sequence>MTRGARRKSPNDPNGEGGAAKPRASPRLRAATARPRSSPHGGDERIARAGGRARRPRVRAM</sequence>
<dbReference type="Proteomes" id="UP000001812">
    <property type="component" value="Chromosome I"/>
</dbReference>
<proteinExistence type="predicted"/>
<dbReference type="HOGENOM" id="CLU_2913623_0_0_4"/>
<dbReference type="AlphaFoldDB" id="A0A0E1WEQ1"/>
<protein>
    <submittedName>
        <fullName evidence="2">Uncharacterized protein</fullName>
    </submittedName>
</protein>
<feature type="region of interest" description="Disordered" evidence="1">
    <location>
        <begin position="1"/>
        <end position="61"/>
    </location>
</feature>
<organism evidence="2">
    <name type="scientific">Burkholderia pseudomallei 1710a</name>
    <dbReference type="NCBI Taxonomy" id="320371"/>
    <lineage>
        <taxon>Bacteria</taxon>
        <taxon>Pseudomonadati</taxon>
        <taxon>Pseudomonadota</taxon>
        <taxon>Betaproteobacteria</taxon>
        <taxon>Burkholderiales</taxon>
        <taxon>Burkholderiaceae</taxon>
        <taxon>Burkholderia</taxon>
        <taxon>pseudomallei group</taxon>
    </lineage>
</organism>
<name>A0A0E1WEQ1_BURPE</name>